<reference evidence="1 2" key="1">
    <citation type="journal article" date="2010" name="J. Bacteriol.">
        <title>Genome sequence of the milbemycin-producing bacterium Streptomyces bingchenggensis.</title>
        <authorList>
            <person name="Wang X.J."/>
            <person name="Yan Y.J."/>
            <person name="Zhang B."/>
            <person name="An J."/>
            <person name="Wang J.J."/>
            <person name="Tian J."/>
            <person name="Jiang L."/>
            <person name="Chen Y.H."/>
            <person name="Huang S.X."/>
            <person name="Yin M."/>
            <person name="Zhang J."/>
            <person name="Gao A.L."/>
            <person name="Liu C.X."/>
            <person name="Zhu Z.X."/>
            <person name="Xiang W.S."/>
        </authorList>
    </citation>
    <scope>NUCLEOTIDE SEQUENCE [LARGE SCALE GENOMIC DNA]</scope>
    <source>
        <strain evidence="1 2">BCW-1</strain>
    </source>
</reference>
<organism evidence="1 2">
    <name type="scientific">Streptomyces bingchenggensis (strain BCW-1)</name>
    <dbReference type="NCBI Taxonomy" id="749414"/>
    <lineage>
        <taxon>Bacteria</taxon>
        <taxon>Bacillati</taxon>
        <taxon>Actinomycetota</taxon>
        <taxon>Actinomycetes</taxon>
        <taxon>Kitasatosporales</taxon>
        <taxon>Streptomycetaceae</taxon>
        <taxon>Streptomyces</taxon>
    </lineage>
</organism>
<evidence type="ECO:0000313" key="2">
    <source>
        <dbReference type="Proteomes" id="UP000000377"/>
    </source>
</evidence>
<dbReference type="InterPro" id="IPR011990">
    <property type="entry name" value="TPR-like_helical_dom_sf"/>
</dbReference>
<dbReference type="HOGENOM" id="CLU_041544_0_0_11"/>
<gene>
    <name evidence="1" type="ordered locus">SBI_06896</name>
</gene>
<evidence type="ECO:0000313" key="1">
    <source>
        <dbReference type="EMBL" id="ADI10016.1"/>
    </source>
</evidence>
<dbReference type="AlphaFoldDB" id="D7C1F1"/>
<name>D7C1F1_STRBB</name>
<dbReference type="PATRIC" id="fig|749414.3.peg.7092"/>
<proteinExistence type="predicted"/>
<dbReference type="Proteomes" id="UP000000377">
    <property type="component" value="Chromosome"/>
</dbReference>
<dbReference type="KEGG" id="sbh:SBI_06896"/>
<accession>D7C1F1</accession>
<sequence>MASDVISTAAFAAIDAKARIRARHHLDRAVKFAGLSGDSETQYHVWNHLAMTAGQRGDSVEAAAAADVMKTLWVARRDSVYASLAHMRNARALARSHQRGDALKALAAAENSFARGVEGERPAWIGFYDLSEVEGLSASVWFSLGEFGRAEYFFHRALSGIRPELVRNRALYSAHLALAQASQGELELACATGQRAYGTLKPESGSKRTTDTLAKVRKVVLRAGSVAPEITSWIEGSRQWT</sequence>
<dbReference type="eggNOG" id="COG0457">
    <property type="taxonomic scope" value="Bacteria"/>
</dbReference>
<protein>
    <submittedName>
        <fullName evidence="1">Uncharacterized protein</fullName>
    </submittedName>
</protein>
<dbReference type="EMBL" id="CP002047">
    <property type="protein sequence ID" value="ADI10016.1"/>
    <property type="molecule type" value="Genomic_DNA"/>
</dbReference>
<dbReference type="Gene3D" id="1.25.40.10">
    <property type="entry name" value="Tetratricopeptide repeat domain"/>
    <property type="match status" value="1"/>
</dbReference>
<keyword evidence="2" id="KW-1185">Reference proteome</keyword>